<evidence type="ECO:0000256" key="5">
    <source>
        <dbReference type="ARBA" id="ARBA00022786"/>
    </source>
</evidence>
<dbReference type="InterPro" id="IPR028889">
    <property type="entry name" value="USP"/>
</dbReference>
<evidence type="ECO:0000256" key="6">
    <source>
        <dbReference type="ARBA" id="ARBA00022801"/>
    </source>
</evidence>
<dbReference type="CDD" id="cd02257">
    <property type="entry name" value="Peptidase_C19"/>
    <property type="match status" value="1"/>
</dbReference>
<dbReference type="InterPro" id="IPR001394">
    <property type="entry name" value="Peptidase_C19_UCH"/>
</dbReference>
<keyword evidence="5" id="KW-0833">Ubl conjugation pathway</keyword>
<evidence type="ECO:0000256" key="2">
    <source>
        <dbReference type="ARBA" id="ARBA00009085"/>
    </source>
</evidence>
<protein>
    <recommendedName>
        <fullName evidence="3">ubiquitinyl hydrolase 1</fullName>
        <ecNumber evidence="3">3.4.19.12</ecNumber>
    </recommendedName>
</protein>
<evidence type="ECO:0000313" key="10">
    <source>
        <dbReference type="EMBL" id="CAD8761601.1"/>
    </source>
</evidence>
<evidence type="ECO:0000256" key="7">
    <source>
        <dbReference type="ARBA" id="ARBA00022807"/>
    </source>
</evidence>
<sequence length="234" mass="26963">MMLKGAVETMERRILNRTKGSKTNGTDKNARELQSLEETKCLREDLAKVETRLMELKIEDPDQGDDDKPSDDCDSCDDEDFFFGATDPRDKTPMQRCRAKKCLLLTRTPSVLCCHIQRRYYDPFNGNMEKCVQFVEFPQFLDLSPYCAYGPLAITPWVAGSLRKESKTHAKHGNMPYQLQSVIEHRGNAFGGHYVSYRRDHTGSWFCISDSLVTPVSWREVQTCQAYMLFYEAL</sequence>
<dbReference type="GO" id="GO:0005829">
    <property type="term" value="C:cytosol"/>
    <property type="evidence" value="ECO:0007669"/>
    <property type="project" value="TreeGrafter"/>
</dbReference>
<organism evidence="10">
    <name type="scientific">Pseudo-nitzschia delicatissima</name>
    <dbReference type="NCBI Taxonomy" id="44447"/>
    <lineage>
        <taxon>Eukaryota</taxon>
        <taxon>Sar</taxon>
        <taxon>Stramenopiles</taxon>
        <taxon>Ochrophyta</taxon>
        <taxon>Bacillariophyta</taxon>
        <taxon>Bacillariophyceae</taxon>
        <taxon>Bacillariophycidae</taxon>
        <taxon>Bacillariales</taxon>
        <taxon>Bacillariaceae</taxon>
        <taxon>Pseudo-nitzschia</taxon>
    </lineage>
</organism>
<evidence type="ECO:0000256" key="1">
    <source>
        <dbReference type="ARBA" id="ARBA00000707"/>
    </source>
</evidence>
<feature type="region of interest" description="Disordered" evidence="8">
    <location>
        <begin position="13"/>
        <end position="34"/>
    </location>
</feature>
<dbReference type="PROSITE" id="PS00973">
    <property type="entry name" value="USP_2"/>
    <property type="match status" value="1"/>
</dbReference>
<dbReference type="AlphaFoldDB" id="A0A7S0UJH5"/>
<comment type="catalytic activity">
    <reaction evidence="1">
        <text>Thiol-dependent hydrolysis of ester, thioester, amide, peptide and isopeptide bonds formed by the C-terminal Gly of ubiquitin (a 76-residue protein attached to proteins as an intracellular targeting signal).</text>
        <dbReference type="EC" id="3.4.19.12"/>
    </reaction>
</comment>
<evidence type="ECO:0000256" key="4">
    <source>
        <dbReference type="ARBA" id="ARBA00022670"/>
    </source>
</evidence>
<reference evidence="10" key="1">
    <citation type="submission" date="2021-01" db="EMBL/GenBank/DDBJ databases">
        <authorList>
            <person name="Corre E."/>
            <person name="Pelletier E."/>
            <person name="Niang G."/>
            <person name="Scheremetjew M."/>
            <person name="Finn R."/>
            <person name="Kale V."/>
            <person name="Holt S."/>
            <person name="Cochrane G."/>
            <person name="Meng A."/>
            <person name="Brown T."/>
            <person name="Cohen L."/>
        </authorList>
    </citation>
    <scope>NUCLEOTIDE SEQUENCE</scope>
    <source>
        <strain evidence="10">UNC1205</strain>
    </source>
</reference>
<dbReference type="GO" id="GO:0016579">
    <property type="term" value="P:protein deubiquitination"/>
    <property type="evidence" value="ECO:0007669"/>
    <property type="project" value="InterPro"/>
</dbReference>
<dbReference type="EC" id="3.4.19.12" evidence="3"/>
<proteinExistence type="inferred from homology"/>
<accession>A0A7S0UJH5</accession>
<dbReference type="PROSITE" id="PS50235">
    <property type="entry name" value="USP_3"/>
    <property type="match status" value="1"/>
</dbReference>
<dbReference type="Pfam" id="PF00443">
    <property type="entry name" value="UCH"/>
    <property type="match status" value="1"/>
</dbReference>
<feature type="domain" description="USP" evidence="9">
    <location>
        <begin position="1"/>
        <end position="234"/>
    </location>
</feature>
<evidence type="ECO:0000256" key="8">
    <source>
        <dbReference type="SAM" id="MobiDB-lite"/>
    </source>
</evidence>
<dbReference type="PANTHER" id="PTHR24006">
    <property type="entry name" value="UBIQUITIN CARBOXYL-TERMINAL HYDROLASE"/>
    <property type="match status" value="1"/>
</dbReference>
<keyword evidence="7" id="KW-0788">Thiol protease</keyword>
<dbReference type="GO" id="GO:0004843">
    <property type="term" value="F:cysteine-type deubiquitinase activity"/>
    <property type="evidence" value="ECO:0007669"/>
    <property type="project" value="UniProtKB-EC"/>
</dbReference>
<evidence type="ECO:0000256" key="3">
    <source>
        <dbReference type="ARBA" id="ARBA00012759"/>
    </source>
</evidence>
<name>A0A7S0UJH5_9STRA</name>
<dbReference type="EMBL" id="HBFL01002308">
    <property type="protein sequence ID" value="CAD8761601.1"/>
    <property type="molecule type" value="Transcribed_RNA"/>
</dbReference>
<dbReference type="SUPFAM" id="SSF54001">
    <property type="entry name" value="Cysteine proteinases"/>
    <property type="match status" value="1"/>
</dbReference>
<dbReference type="GO" id="GO:0005634">
    <property type="term" value="C:nucleus"/>
    <property type="evidence" value="ECO:0007669"/>
    <property type="project" value="TreeGrafter"/>
</dbReference>
<keyword evidence="6" id="KW-0378">Hydrolase</keyword>
<dbReference type="InterPro" id="IPR038765">
    <property type="entry name" value="Papain-like_cys_pep_sf"/>
</dbReference>
<keyword evidence="4" id="KW-0645">Protease</keyword>
<comment type="similarity">
    <text evidence="2">Belongs to the peptidase C19 family.</text>
</comment>
<dbReference type="InterPro" id="IPR050164">
    <property type="entry name" value="Peptidase_C19"/>
</dbReference>
<evidence type="ECO:0000259" key="9">
    <source>
        <dbReference type="PROSITE" id="PS50235"/>
    </source>
</evidence>
<dbReference type="GO" id="GO:0006508">
    <property type="term" value="P:proteolysis"/>
    <property type="evidence" value="ECO:0007669"/>
    <property type="project" value="UniProtKB-KW"/>
</dbReference>
<dbReference type="PANTHER" id="PTHR24006:SF888">
    <property type="entry name" value="UBIQUITIN CARBOXYL-TERMINAL HYDROLASE 30"/>
    <property type="match status" value="1"/>
</dbReference>
<dbReference type="Gene3D" id="3.90.70.10">
    <property type="entry name" value="Cysteine proteinases"/>
    <property type="match status" value="1"/>
</dbReference>
<gene>
    <name evidence="10" type="ORF">PDEL1432_LOCUS1641</name>
</gene>
<dbReference type="InterPro" id="IPR018200">
    <property type="entry name" value="USP_CS"/>
</dbReference>